<dbReference type="InterPro" id="IPR002347">
    <property type="entry name" value="SDR_fam"/>
</dbReference>
<gene>
    <name evidence="4" type="ORF">F7O44_19990</name>
</gene>
<dbReference type="InterPro" id="IPR020904">
    <property type="entry name" value="Sc_DH/Rdtase_CS"/>
</dbReference>
<name>A0A7K3M7U7_9ACTN</name>
<dbReference type="Proteomes" id="UP000460435">
    <property type="component" value="Unassembled WGS sequence"/>
</dbReference>
<dbReference type="InterPro" id="IPR036291">
    <property type="entry name" value="NAD(P)-bd_dom_sf"/>
</dbReference>
<dbReference type="PROSITE" id="PS00061">
    <property type="entry name" value="ADH_SHORT"/>
    <property type="match status" value="1"/>
</dbReference>
<dbReference type="CDD" id="cd05233">
    <property type="entry name" value="SDR_c"/>
    <property type="match status" value="1"/>
</dbReference>
<dbReference type="Gene3D" id="3.40.50.720">
    <property type="entry name" value="NAD(P)-binding Rossmann-like Domain"/>
    <property type="match status" value="1"/>
</dbReference>
<dbReference type="EMBL" id="WLZY01000007">
    <property type="protein sequence ID" value="NDL59355.1"/>
    <property type="molecule type" value="Genomic_DNA"/>
</dbReference>
<dbReference type="FunFam" id="3.40.50.720:FF:000084">
    <property type="entry name" value="Short-chain dehydrogenase reductase"/>
    <property type="match status" value="1"/>
</dbReference>
<protein>
    <submittedName>
        <fullName evidence="4">SDR family NAD(P)-dependent oxidoreductase</fullName>
    </submittedName>
</protein>
<dbReference type="PRINTS" id="PR00080">
    <property type="entry name" value="SDRFAMILY"/>
</dbReference>
<dbReference type="RefSeq" id="WP_162452051.1">
    <property type="nucleotide sequence ID" value="NZ_WLZY01000007.1"/>
</dbReference>
<comment type="caution">
    <text evidence="4">The sequence shown here is derived from an EMBL/GenBank/DDBJ whole genome shotgun (WGS) entry which is preliminary data.</text>
</comment>
<keyword evidence="2" id="KW-0560">Oxidoreductase</keyword>
<dbReference type="GO" id="GO:0016491">
    <property type="term" value="F:oxidoreductase activity"/>
    <property type="evidence" value="ECO:0007669"/>
    <property type="project" value="UniProtKB-KW"/>
</dbReference>
<evidence type="ECO:0000256" key="3">
    <source>
        <dbReference type="RuleBase" id="RU000363"/>
    </source>
</evidence>
<comment type="similarity">
    <text evidence="1 3">Belongs to the short-chain dehydrogenases/reductases (SDR) family.</text>
</comment>
<dbReference type="SUPFAM" id="SSF51735">
    <property type="entry name" value="NAD(P)-binding Rossmann-fold domains"/>
    <property type="match status" value="1"/>
</dbReference>
<proteinExistence type="inferred from homology"/>
<keyword evidence="5" id="KW-1185">Reference proteome</keyword>
<accession>A0A7K3M7U7</accession>
<evidence type="ECO:0000313" key="4">
    <source>
        <dbReference type="EMBL" id="NDL59355.1"/>
    </source>
</evidence>
<evidence type="ECO:0000313" key="5">
    <source>
        <dbReference type="Proteomes" id="UP000460435"/>
    </source>
</evidence>
<dbReference type="PANTHER" id="PTHR42879:SF2">
    <property type="entry name" value="3-OXOACYL-[ACYL-CARRIER-PROTEIN] REDUCTASE FABG"/>
    <property type="match status" value="1"/>
</dbReference>
<evidence type="ECO:0000256" key="1">
    <source>
        <dbReference type="ARBA" id="ARBA00006484"/>
    </source>
</evidence>
<dbReference type="AlphaFoldDB" id="A0A7K3M7U7"/>
<dbReference type="PANTHER" id="PTHR42879">
    <property type="entry name" value="3-OXOACYL-(ACYL-CARRIER-PROTEIN) REDUCTASE"/>
    <property type="match status" value="1"/>
</dbReference>
<reference evidence="4 5" key="1">
    <citation type="submission" date="2019-11" db="EMBL/GenBank/DDBJ databases">
        <authorList>
            <person name="Li X.-J."/>
            <person name="Feng X.-M."/>
        </authorList>
    </citation>
    <scope>NUCLEOTIDE SEQUENCE [LARGE SCALE GENOMIC DNA]</scope>
    <source>
        <strain evidence="4 5">XMNu-373</strain>
    </source>
</reference>
<evidence type="ECO:0000256" key="2">
    <source>
        <dbReference type="ARBA" id="ARBA00023002"/>
    </source>
</evidence>
<dbReference type="Pfam" id="PF00106">
    <property type="entry name" value="adh_short"/>
    <property type="match status" value="1"/>
</dbReference>
<organism evidence="4 5">
    <name type="scientific">Phytoactinopolyspora mesophila</name>
    <dbReference type="NCBI Taxonomy" id="2650750"/>
    <lineage>
        <taxon>Bacteria</taxon>
        <taxon>Bacillati</taxon>
        <taxon>Actinomycetota</taxon>
        <taxon>Actinomycetes</taxon>
        <taxon>Jiangellales</taxon>
        <taxon>Jiangellaceae</taxon>
        <taxon>Phytoactinopolyspora</taxon>
    </lineage>
</organism>
<sequence length="252" mass="25585">MGEARVCLITGGGRGIGAAIAHRLAAEGHRIALTARSAGQLDKVAATLPAETCTVPADLTAPGAVDDVFTAVERRWGPVEILIANAGAGTSAPIPRITDAEWQSMLDLNLTVPFQCVRRALPAMTAAGWGRIVAVASVAAKRGEPYIAAYTAAKHGLLGLVRAAAAETASTGVTVNAVCPAYVDTPMTDSSVDAIAATTGRSPDDARATLERKQPIGRLITPEEVAGTVALCVQNGAITGQGINVDGGAVQS</sequence>
<dbReference type="PRINTS" id="PR00081">
    <property type="entry name" value="GDHRDH"/>
</dbReference>
<dbReference type="GO" id="GO:0032787">
    <property type="term" value="P:monocarboxylic acid metabolic process"/>
    <property type="evidence" value="ECO:0007669"/>
    <property type="project" value="UniProtKB-ARBA"/>
</dbReference>
<dbReference type="InterPro" id="IPR050259">
    <property type="entry name" value="SDR"/>
</dbReference>